<dbReference type="SUPFAM" id="SSF56112">
    <property type="entry name" value="Protein kinase-like (PK-like)"/>
    <property type="match status" value="1"/>
</dbReference>
<dbReference type="EC" id="2.7.11.1" evidence="1"/>
<dbReference type="EMBL" id="BRPK01000004">
    <property type="protein sequence ID" value="GLB38086.1"/>
    <property type="molecule type" value="Genomic_DNA"/>
</dbReference>
<keyword evidence="10" id="KW-1185">Reference proteome</keyword>
<evidence type="ECO:0000256" key="3">
    <source>
        <dbReference type="ARBA" id="ARBA00022679"/>
    </source>
</evidence>
<keyword evidence="4" id="KW-0547">Nucleotide-binding</keyword>
<keyword evidence="5" id="KW-0418">Kinase</keyword>
<dbReference type="OrthoDB" id="5979581at2759"/>
<dbReference type="GO" id="GO:0005737">
    <property type="term" value="C:cytoplasm"/>
    <property type="evidence" value="ECO:0007669"/>
    <property type="project" value="TreeGrafter"/>
</dbReference>
<gene>
    <name evidence="9" type="ORF">LshimejAT787_0411370</name>
</gene>
<dbReference type="InterPro" id="IPR051334">
    <property type="entry name" value="SRPK"/>
</dbReference>
<dbReference type="Proteomes" id="UP001063166">
    <property type="component" value="Unassembled WGS sequence"/>
</dbReference>
<accession>A0A9P3PML7</accession>
<reference evidence="9" key="1">
    <citation type="submission" date="2022-07" db="EMBL/GenBank/DDBJ databases">
        <title>The genome of Lyophyllum shimeji provides insight into the initial evolution of ectomycorrhizal fungal genome.</title>
        <authorList>
            <person name="Kobayashi Y."/>
            <person name="Shibata T."/>
            <person name="Hirakawa H."/>
            <person name="Shigenobu S."/>
            <person name="Nishiyama T."/>
            <person name="Yamada A."/>
            <person name="Hasebe M."/>
            <person name="Kawaguchi M."/>
        </authorList>
    </citation>
    <scope>NUCLEOTIDE SEQUENCE</scope>
    <source>
        <strain evidence="9">AT787</strain>
    </source>
</reference>
<dbReference type="Gene3D" id="1.10.510.10">
    <property type="entry name" value="Transferase(Phosphotransferase) domain 1"/>
    <property type="match status" value="1"/>
</dbReference>
<dbReference type="GO" id="GO:0005634">
    <property type="term" value="C:nucleus"/>
    <property type="evidence" value="ECO:0007669"/>
    <property type="project" value="TreeGrafter"/>
</dbReference>
<dbReference type="GO" id="GO:0005524">
    <property type="term" value="F:ATP binding"/>
    <property type="evidence" value="ECO:0007669"/>
    <property type="project" value="UniProtKB-KW"/>
</dbReference>
<evidence type="ECO:0000256" key="7">
    <source>
        <dbReference type="ARBA" id="ARBA00047899"/>
    </source>
</evidence>
<evidence type="ECO:0000313" key="9">
    <source>
        <dbReference type="EMBL" id="GLB38086.1"/>
    </source>
</evidence>
<dbReference type="PANTHER" id="PTHR47634">
    <property type="entry name" value="PROTEIN KINASE DOMAIN-CONTAINING PROTEIN-RELATED"/>
    <property type="match status" value="1"/>
</dbReference>
<keyword evidence="2" id="KW-0723">Serine/threonine-protein kinase</keyword>
<sequence length="137" mass="15667">MSNTVSLLKRTEYHSDYGMRIYEVFTGESLFDPQFQTLDLGLTPEESHLIQMIEILGPFHPDMLDVCPNAHQWFTETGTLRIDTTYYPVSLKSILHARIAAEDVAATAAFLDVVLQLDPKERPRARDLINHPWFTAC</sequence>
<name>A0A9P3PML7_LYOSH</name>
<dbReference type="InterPro" id="IPR011009">
    <property type="entry name" value="Kinase-like_dom_sf"/>
</dbReference>
<protein>
    <recommendedName>
        <fullName evidence="1">non-specific serine/threonine protein kinase</fullName>
        <ecNumber evidence="1">2.7.11.1</ecNumber>
    </recommendedName>
</protein>
<evidence type="ECO:0000256" key="4">
    <source>
        <dbReference type="ARBA" id="ARBA00022741"/>
    </source>
</evidence>
<proteinExistence type="predicted"/>
<dbReference type="AlphaFoldDB" id="A0A9P3PML7"/>
<keyword evidence="3" id="KW-0808">Transferase</keyword>
<evidence type="ECO:0000313" key="10">
    <source>
        <dbReference type="Proteomes" id="UP001063166"/>
    </source>
</evidence>
<comment type="catalytic activity">
    <reaction evidence="7">
        <text>L-threonyl-[protein] + ATP = O-phospho-L-threonyl-[protein] + ADP + H(+)</text>
        <dbReference type="Rhea" id="RHEA:46608"/>
        <dbReference type="Rhea" id="RHEA-COMP:11060"/>
        <dbReference type="Rhea" id="RHEA-COMP:11605"/>
        <dbReference type="ChEBI" id="CHEBI:15378"/>
        <dbReference type="ChEBI" id="CHEBI:30013"/>
        <dbReference type="ChEBI" id="CHEBI:30616"/>
        <dbReference type="ChEBI" id="CHEBI:61977"/>
        <dbReference type="ChEBI" id="CHEBI:456216"/>
        <dbReference type="EC" id="2.7.11.1"/>
    </reaction>
</comment>
<comment type="caution">
    <text evidence="9">The sequence shown here is derived from an EMBL/GenBank/DDBJ whole genome shotgun (WGS) entry which is preliminary data.</text>
</comment>
<evidence type="ECO:0000256" key="8">
    <source>
        <dbReference type="ARBA" id="ARBA00048679"/>
    </source>
</evidence>
<dbReference type="GO" id="GO:0004674">
    <property type="term" value="F:protein serine/threonine kinase activity"/>
    <property type="evidence" value="ECO:0007669"/>
    <property type="project" value="UniProtKB-KW"/>
</dbReference>
<evidence type="ECO:0000256" key="1">
    <source>
        <dbReference type="ARBA" id="ARBA00012513"/>
    </source>
</evidence>
<dbReference type="GO" id="GO:0050684">
    <property type="term" value="P:regulation of mRNA processing"/>
    <property type="evidence" value="ECO:0007669"/>
    <property type="project" value="TreeGrafter"/>
</dbReference>
<comment type="catalytic activity">
    <reaction evidence="8">
        <text>L-seryl-[protein] + ATP = O-phospho-L-seryl-[protein] + ADP + H(+)</text>
        <dbReference type="Rhea" id="RHEA:17989"/>
        <dbReference type="Rhea" id="RHEA-COMP:9863"/>
        <dbReference type="Rhea" id="RHEA-COMP:11604"/>
        <dbReference type="ChEBI" id="CHEBI:15378"/>
        <dbReference type="ChEBI" id="CHEBI:29999"/>
        <dbReference type="ChEBI" id="CHEBI:30616"/>
        <dbReference type="ChEBI" id="CHEBI:83421"/>
        <dbReference type="ChEBI" id="CHEBI:456216"/>
        <dbReference type="EC" id="2.7.11.1"/>
    </reaction>
</comment>
<keyword evidence="6" id="KW-0067">ATP-binding</keyword>
<dbReference type="PANTHER" id="PTHR47634:SF9">
    <property type="entry name" value="PROTEIN KINASE DOMAIN-CONTAINING PROTEIN-RELATED"/>
    <property type="match status" value="1"/>
</dbReference>
<organism evidence="9 10">
    <name type="scientific">Lyophyllum shimeji</name>
    <name type="common">Hon-shimeji</name>
    <name type="synonym">Tricholoma shimeji</name>
    <dbReference type="NCBI Taxonomy" id="47721"/>
    <lineage>
        <taxon>Eukaryota</taxon>
        <taxon>Fungi</taxon>
        <taxon>Dikarya</taxon>
        <taxon>Basidiomycota</taxon>
        <taxon>Agaricomycotina</taxon>
        <taxon>Agaricomycetes</taxon>
        <taxon>Agaricomycetidae</taxon>
        <taxon>Agaricales</taxon>
        <taxon>Tricholomatineae</taxon>
        <taxon>Lyophyllaceae</taxon>
        <taxon>Lyophyllum</taxon>
    </lineage>
</organism>
<evidence type="ECO:0000256" key="6">
    <source>
        <dbReference type="ARBA" id="ARBA00022840"/>
    </source>
</evidence>
<evidence type="ECO:0000256" key="5">
    <source>
        <dbReference type="ARBA" id="ARBA00022777"/>
    </source>
</evidence>
<evidence type="ECO:0000256" key="2">
    <source>
        <dbReference type="ARBA" id="ARBA00022527"/>
    </source>
</evidence>
<dbReference type="GO" id="GO:0000245">
    <property type="term" value="P:spliceosomal complex assembly"/>
    <property type="evidence" value="ECO:0007669"/>
    <property type="project" value="TreeGrafter"/>
</dbReference>